<dbReference type="InterPro" id="IPR001878">
    <property type="entry name" value="Znf_CCHC"/>
</dbReference>
<protein>
    <recommendedName>
        <fullName evidence="2">CCHC-type domain-containing protein</fullName>
    </recommendedName>
</protein>
<name>A0ABQ9G3D2_9NEOP</name>
<dbReference type="PROSITE" id="PS50158">
    <property type="entry name" value="ZF_CCHC"/>
    <property type="match status" value="1"/>
</dbReference>
<feature type="domain" description="CCHC-type" evidence="2">
    <location>
        <begin position="213"/>
        <end position="228"/>
    </location>
</feature>
<dbReference type="InterPro" id="IPR036691">
    <property type="entry name" value="Endo/exonu/phosph_ase_sf"/>
</dbReference>
<dbReference type="Gene3D" id="3.60.10.10">
    <property type="entry name" value="Endonuclease/exonuclease/phosphatase"/>
    <property type="match status" value="1"/>
</dbReference>
<reference evidence="3 4" key="1">
    <citation type="submission" date="2023-02" db="EMBL/GenBank/DDBJ databases">
        <title>LHISI_Scaffold_Assembly.</title>
        <authorList>
            <person name="Stuart O.P."/>
            <person name="Cleave R."/>
            <person name="Magrath M.J.L."/>
            <person name="Mikheyev A.S."/>
        </authorList>
    </citation>
    <scope>NUCLEOTIDE SEQUENCE [LARGE SCALE GENOMIC DNA]</scope>
    <source>
        <strain evidence="3">Daus_M_001</strain>
        <tissue evidence="3">Leg muscle</tissue>
    </source>
</reference>
<accession>A0ABQ9G3D2</accession>
<proteinExistence type="predicted"/>
<dbReference type="Proteomes" id="UP001159363">
    <property type="component" value="Chromosome 16"/>
</dbReference>
<evidence type="ECO:0000256" key="1">
    <source>
        <dbReference type="PROSITE-ProRule" id="PRU00047"/>
    </source>
</evidence>
<comment type="caution">
    <text evidence="3">The sequence shown here is derived from an EMBL/GenBank/DDBJ whole genome shotgun (WGS) entry which is preliminary data.</text>
</comment>
<sequence>MLEYSQDSNKKMNKDNCNFMLPRLNRMRAFMTKILMQNVQLKNQVETLKAMTKKAEAKPPRKLVMVLPENEEQASMQTKEVLQKTLNPVKEGLQIKNMYSLRNASKIHSLGLQLEEPHRHGPQIMVYNVSRELNKEGEWMETIDQQNCVDSGVSLDALKKDMMPRMKKGDRSAKSVHILFECSAQLRKKAIDTGKLYIGFACCRVKDFIEPLRCYRCQRYGHLASKCKWKEAYIPYVQRRDITTRTGRRKGHEHVDHRDCPAYTIAYEMEIAHGSAVVHLKWRSCQENMLDVVLFHKPYFLDNKVMNIPGVVLTSGKIPKAGIWVRIKATPMIYEDISTQHHLEIQLMVGDHQNWDKILDKLHNKETVIASDVNAKSTLCQAGHLPMYVSPTRSAETFIDVTLATSKASQQVLNWEVVEDSSSGHRLILYEISPGSWDIIMQQFGLGTPTRVQTGNYHRNEEPWGLVYRVIAKKMREITPLRTVETVVGQTSDITETISVMIEALLPGDSADGEMEKLGYKRGSVDIPPNTDDAPEFTAEGLDKVVKELELKKAPGYNNITAEIVKGTHSRIRTCLLRTYNELLRMGRFPECWKKGILWILYKGSGRDPKNIKSYQPLMLLATNSTNSEGVETELAVLDMVSQVRTTDCSYAIGIFLNIAGAFYSAWWTEILWQLKIKKCPRNLYAADGLVLILANSRKELESKAEEIMHTLDTWSRSAKMKFAVDKTKFKYLGVVLDSRLSFMEHIRHAYRTVSTEALTVLARVLQIDLFIRERGEMFEELRVRPLSITLKREYREHTLHIWQDRWDTTEKGREVFRVFPDVNVQHDLRSSLPAQLAEYGIETPDRQMALKWSMTARIFEELSLLVGRRFEEFDAWL</sequence>
<evidence type="ECO:0000313" key="4">
    <source>
        <dbReference type="Proteomes" id="UP001159363"/>
    </source>
</evidence>
<keyword evidence="1" id="KW-0862">Zinc</keyword>
<keyword evidence="1" id="KW-0479">Metal-binding</keyword>
<organism evidence="3 4">
    <name type="scientific">Dryococelus australis</name>
    <dbReference type="NCBI Taxonomy" id="614101"/>
    <lineage>
        <taxon>Eukaryota</taxon>
        <taxon>Metazoa</taxon>
        <taxon>Ecdysozoa</taxon>
        <taxon>Arthropoda</taxon>
        <taxon>Hexapoda</taxon>
        <taxon>Insecta</taxon>
        <taxon>Pterygota</taxon>
        <taxon>Neoptera</taxon>
        <taxon>Polyneoptera</taxon>
        <taxon>Phasmatodea</taxon>
        <taxon>Verophasmatodea</taxon>
        <taxon>Anareolatae</taxon>
        <taxon>Phasmatidae</taxon>
        <taxon>Eurycanthinae</taxon>
        <taxon>Dryococelus</taxon>
    </lineage>
</organism>
<evidence type="ECO:0000259" key="2">
    <source>
        <dbReference type="PROSITE" id="PS50158"/>
    </source>
</evidence>
<keyword evidence="1" id="KW-0863">Zinc-finger</keyword>
<keyword evidence="4" id="KW-1185">Reference proteome</keyword>
<dbReference type="SUPFAM" id="SSF56219">
    <property type="entry name" value="DNase I-like"/>
    <property type="match status" value="1"/>
</dbReference>
<evidence type="ECO:0000313" key="3">
    <source>
        <dbReference type="EMBL" id="KAJ8866006.1"/>
    </source>
</evidence>
<dbReference type="EMBL" id="JARBHB010000017">
    <property type="protein sequence ID" value="KAJ8866006.1"/>
    <property type="molecule type" value="Genomic_DNA"/>
</dbReference>
<gene>
    <name evidence="3" type="ORF">PR048_033530</name>
</gene>